<dbReference type="InterPro" id="IPR036724">
    <property type="entry name" value="Cobalamin-bd_sf"/>
</dbReference>
<dbReference type="InterPro" id="IPR036594">
    <property type="entry name" value="Meth_synthase_dom"/>
</dbReference>
<feature type="domain" description="B12-binding" evidence="3">
    <location>
        <begin position="86"/>
        <end position="210"/>
    </location>
</feature>
<dbReference type="EMBL" id="SDKK01000007">
    <property type="protein sequence ID" value="TYC59645.1"/>
    <property type="molecule type" value="Genomic_DNA"/>
</dbReference>
<dbReference type="GO" id="GO:0005829">
    <property type="term" value="C:cytosol"/>
    <property type="evidence" value="ECO:0007669"/>
    <property type="project" value="TreeGrafter"/>
</dbReference>
<evidence type="ECO:0000313" key="5">
    <source>
        <dbReference type="Proteomes" id="UP000389128"/>
    </source>
</evidence>
<gene>
    <name evidence="4" type="ORF">ETQ85_08760</name>
</gene>
<dbReference type="GO" id="GO:0050667">
    <property type="term" value="P:homocysteine metabolic process"/>
    <property type="evidence" value="ECO:0007669"/>
    <property type="project" value="TreeGrafter"/>
</dbReference>
<dbReference type="Gene3D" id="3.40.50.280">
    <property type="entry name" value="Cobalamin-binding domain"/>
    <property type="match status" value="1"/>
</dbReference>
<sequence>MNEWIVSFRAALETLDRLGAESVVNQALAHLTPILVVDQIVVPALEQIGLAWEQGDIALSQVYMSGRICEELVEQVLPPSDPDRKHQPRSAIVVLSDYHMLGKRIVYSQMRASGFELFDYGRMDVDELVERVLAGNIRVLLISVLMLPSALKVGQVCARLKAAGLPVKVVVGGAPFLFDDKLWSEVGADAMGRNAAEAVTIVERWMREMQ</sequence>
<protein>
    <submittedName>
        <fullName evidence="4">Cobalamin-binding protein</fullName>
    </submittedName>
</protein>
<comment type="caution">
    <text evidence="4">The sequence shown here is derived from an EMBL/GenBank/DDBJ whole genome shotgun (WGS) entry which is preliminary data.</text>
</comment>
<evidence type="ECO:0000256" key="2">
    <source>
        <dbReference type="ARBA" id="ARBA00023285"/>
    </source>
</evidence>
<dbReference type="Pfam" id="PF02607">
    <property type="entry name" value="B12-binding_2"/>
    <property type="match status" value="1"/>
</dbReference>
<accession>A0A6C2D232</accession>
<dbReference type="GO" id="GO:0046653">
    <property type="term" value="P:tetrahydrofolate metabolic process"/>
    <property type="evidence" value="ECO:0007669"/>
    <property type="project" value="TreeGrafter"/>
</dbReference>
<proteinExistence type="predicted"/>
<dbReference type="Proteomes" id="UP000389128">
    <property type="component" value="Unassembled WGS sequence"/>
</dbReference>
<reference evidence="4 5" key="1">
    <citation type="submission" date="2019-01" db="EMBL/GenBank/DDBJ databases">
        <title>Zoogloea oleivorans genome sequencing and assembly.</title>
        <authorList>
            <person name="Tancsics A."/>
            <person name="Farkas M."/>
            <person name="Kriszt B."/>
            <person name="Maroti G."/>
            <person name="Horvath B."/>
        </authorList>
    </citation>
    <scope>NUCLEOTIDE SEQUENCE [LARGE SCALE GENOMIC DNA]</scope>
    <source>
        <strain evidence="4 5">Buc</strain>
    </source>
</reference>
<dbReference type="RefSeq" id="WP_148578667.1">
    <property type="nucleotide sequence ID" value="NZ_SDKK01000007.1"/>
</dbReference>
<dbReference type="SMART" id="SM01018">
    <property type="entry name" value="B12-binding_2"/>
    <property type="match status" value="1"/>
</dbReference>
<dbReference type="SUPFAM" id="SSF52242">
    <property type="entry name" value="Cobalamin (vitamin B12)-binding domain"/>
    <property type="match status" value="1"/>
</dbReference>
<keyword evidence="5" id="KW-1185">Reference proteome</keyword>
<dbReference type="PANTHER" id="PTHR45833:SF1">
    <property type="entry name" value="METHIONINE SYNTHASE"/>
    <property type="match status" value="1"/>
</dbReference>
<dbReference type="InterPro" id="IPR006158">
    <property type="entry name" value="Cobalamin-bd"/>
</dbReference>
<dbReference type="GO" id="GO:0031419">
    <property type="term" value="F:cobalamin binding"/>
    <property type="evidence" value="ECO:0007669"/>
    <property type="project" value="InterPro"/>
</dbReference>
<dbReference type="InterPro" id="IPR050554">
    <property type="entry name" value="Met_Synthase/Corrinoid"/>
</dbReference>
<dbReference type="AlphaFoldDB" id="A0A6C2D232"/>
<dbReference type="Pfam" id="PF02310">
    <property type="entry name" value="B12-binding"/>
    <property type="match status" value="1"/>
</dbReference>
<keyword evidence="2" id="KW-0170">Cobalt</keyword>
<dbReference type="InterPro" id="IPR003759">
    <property type="entry name" value="Cbl-bd_cap"/>
</dbReference>
<dbReference type="PANTHER" id="PTHR45833">
    <property type="entry name" value="METHIONINE SYNTHASE"/>
    <property type="match status" value="1"/>
</dbReference>
<dbReference type="PROSITE" id="PS51332">
    <property type="entry name" value="B12_BINDING"/>
    <property type="match status" value="1"/>
</dbReference>
<evidence type="ECO:0000256" key="1">
    <source>
        <dbReference type="ARBA" id="ARBA00022723"/>
    </source>
</evidence>
<organism evidence="4 5">
    <name type="scientific">Zoogloea oleivorans</name>
    <dbReference type="NCBI Taxonomy" id="1552750"/>
    <lineage>
        <taxon>Bacteria</taxon>
        <taxon>Pseudomonadati</taxon>
        <taxon>Pseudomonadota</taxon>
        <taxon>Betaproteobacteria</taxon>
        <taxon>Rhodocyclales</taxon>
        <taxon>Zoogloeaceae</taxon>
        <taxon>Zoogloea</taxon>
    </lineage>
</organism>
<evidence type="ECO:0000259" key="3">
    <source>
        <dbReference type="PROSITE" id="PS51332"/>
    </source>
</evidence>
<dbReference type="GO" id="GO:0008705">
    <property type="term" value="F:methionine synthase activity"/>
    <property type="evidence" value="ECO:0007669"/>
    <property type="project" value="TreeGrafter"/>
</dbReference>
<dbReference type="Gene3D" id="1.10.1240.10">
    <property type="entry name" value="Methionine synthase domain"/>
    <property type="match status" value="1"/>
</dbReference>
<dbReference type="OrthoDB" id="9800334at2"/>
<evidence type="ECO:0000313" key="4">
    <source>
        <dbReference type="EMBL" id="TYC59645.1"/>
    </source>
</evidence>
<name>A0A6C2D232_9RHOO</name>
<keyword evidence="1" id="KW-0479">Metal-binding</keyword>
<dbReference type="GO" id="GO:0046872">
    <property type="term" value="F:metal ion binding"/>
    <property type="evidence" value="ECO:0007669"/>
    <property type="project" value="UniProtKB-KW"/>
</dbReference>